<dbReference type="PIRSF" id="PIRSF000408">
    <property type="entry name" value="Alkyltransferas_AdaA"/>
    <property type="match status" value="1"/>
</dbReference>
<dbReference type="Pfam" id="PF02805">
    <property type="entry name" value="Ada_Zn_binding"/>
    <property type="match status" value="1"/>
</dbReference>
<protein>
    <submittedName>
        <fullName evidence="10">Methylphosphotriester-DNA--protein-cysteine methyltransferase family protein</fullName>
    </submittedName>
</protein>
<evidence type="ECO:0000256" key="2">
    <source>
        <dbReference type="ARBA" id="ARBA00022723"/>
    </source>
</evidence>
<keyword evidence="3" id="KW-0227">DNA damage</keyword>
<dbReference type="Pfam" id="PF12833">
    <property type="entry name" value="HTH_18"/>
    <property type="match status" value="1"/>
</dbReference>
<organism evidence="10 11">
    <name type="scientific">Clostridium thailandense</name>
    <dbReference type="NCBI Taxonomy" id="2794346"/>
    <lineage>
        <taxon>Bacteria</taxon>
        <taxon>Bacillati</taxon>
        <taxon>Bacillota</taxon>
        <taxon>Clostridia</taxon>
        <taxon>Eubacteriales</taxon>
        <taxon>Clostridiaceae</taxon>
        <taxon>Clostridium</taxon>
    </lineage>
</organism>
<dbReference type="PROSITE" id="PS00041">
    <property type="entry name" value="HTH_ARAC_FAMILY_1"/>
    <property type="match status" value="1"/>
</dbReference>
<dbReference type="InterPro" id="IPR016220">
    <property type="entry name" value="Me-P-triester_DNA_alkyl-Trfase"/>
</dbReference>
<gene>
    <name evidence="10" type="ORF">I6U48_02395</name>
</gene>
<comment type="caution">
    <text evidence="10">The sequence shown here is derived from an EMBL/GenBank/DDBJ whole genome shotgun (WGS) entry which is preliminary data.</text>
</comment>
<dbReference type="EMBL" id="JAEEGC010000008">
    <property type="protein sequence ID" value="MBV7271764.1"/>
    <property type="molecule type" value="Genomic_DNA"/>
</dbReference>
<proteinExistence type="predicted"/>
<dbReference type="PANTHER" id="PTHR43280:SF2">
    <property type="entry name" value="HTH-TYPE TRANSCRIPTIONAL REGULATOR EXSA"/>
    <property type="match status" value="1"/>
</dbReference>
<name>A0A949TFC8_9CLOT</name>
<keyword evidence="10" id="KW-0489">Methyltransferase</keyword>
<keyword evidence="1" id="KW-0808">Transferase</keyword>
<dbReference type="AlphaFoldDB" id="A0A949TFC8"/>
<keyword evidence="7" id="KW-0804">Transcription</keyword>
<evidence type="ECO:0000256" key="4">
    <source>
        <dbReference type="ARBA" id="ARBA00022833"/>
    </source>
</evidence>
<dbReference type="GO" id="GO:0008270">
    <property type="term" value="F:zinc ion binding"/>
    <property type="evidence" value="ECO:0007669"/>
    <property type="project" value="InterPro"/>
</dbReference>
<evidence type="ECO:0000313" key="11">
    <source>
        <dbReference type="Proteomes" id="UP000694308"/>
    </source>
</evidence>
<dbReference type="GO" id="GO:0003700">
    <property type="term" value="F:DNA-binding transcription factor activity"/>
    <property type="evidence" value="ECO:0007669"/>
    <property type="project" value="InterPro"/>
</dbReference>
<dbReference type="InterPro" id="IPR018060">
    <property type="entry name" value="HTH_AraC"/>
</dbReference>
<keyword evidence="8" id="KW-0234">DNA repair</keyword>
<dbReference type="GO" id="GO:0043565">
    <property type="term" value="F:sequence-specific DNA binding"/>
    <property type="evidence" value="ECO:0007669"/>
    <property type="project" value="InterPro"/>
</dbReference>
<evidence type="ECO:0000313" key="10">
    <source>
        <dbReference type="EMBL" id="MBV7271764.1"/>
    </source>
</evidence>
<dbReference type="GO" id="GO:0006281">
    <property type="term" value="P:DNA repair"/>
    <property type="evidence" value="ECO:0007669"/>
    <property type="project" value="UniProtKB-KW"/>
</dbReference>
<accession>A0A949TFC8</accession>
<keyword evidence="2" id="KW-0479">Metal-binding</keyword>
<sequence>MKEITKVSDDKKWQAVVSCDRNYDGIFFYGVKTTGIFCRPSCKSKTPLRGNVIFFDNAAESIEKGFRSCKRCCPEKIVFEPDLELIKRAKDIFDADYNKQVNLSNVSGQLGISKNHLIRIFKKYTGTTPVQYIAKIRIDEAEKLLSEGDKSIIEVAYESGFKSLSNFYKCFKEHTGYTPNKHRRGDGF</sequence>
<keyword evidence="11" id="KW-1185">Reference proteome</keyword>
<dbReference type="Proteomes" id="UP000694308">
    <property type="component" value="Unassembled WGS sequence"/>
</dbReference>
<evidence type="ECO:0000256" key="6">
    <source>
        <dbReference type="ARBA" id="ARBA00023125"/>
    </source>
</evidence>
<evidence type="ECO:0000256" key="5">
    <source>
        <dbReference type="ARBA" id="ARBA00023015"/>
    </source>
</evidence>
<dbReference type="InterPro" id="IPR018062">
    <property type="entry name" value="HTH_AraC-typ_CS"/>
</dbReference>
<dbReference type="PROSITE" id="PS01124">
    <property type="entry name" value="HTH_ARAC_FAMILY_2"/>
    <property type="match status" value="1"/>
</dbReference>
<keyword evidence="4" id="KW-0862">Zinc</keyword>
<feature type="domain" description="HTH araC/xylS-type" evidence="9">
    <location>
        <begin position="87"/>
        <end position="185"/>
    </location>
</feature>
<evidence type="ECO:0000256" key="3">
    <source>
        <dbReference type="ARBA" id="ARBA00022763"/>
    </source>
</evidence>
<keyword evidence="6" id="KW-0238">DNA-binding</keyword>
<dbReference type="InterPro" id="IPR004026">
    <property type="entry name" value="Ada_DNA_repair_Zn-bd"/>
</dbReference>
<reference evidence="10" key="1">
    <citation type="submission" date="2020-12" db="EMBL/GenBank/DDBJ databases">
        <title>Clostridium thailandense sp. nov., a novel acetogenic bacterium isolated from peat land soil in Thailand.</title>
        <authorList>
            <person name="Chaikitkaew S."/>
            <person name="Birkeland N.K."/>
        </authorList>
    </citation>
    <scope>NUCLEOTIDE SEQUENCE</scope>
    <source>
        <strain evidence="10">PL3</strain>
    </source>
</reference>
<dbReference type="PANTHER" id="PTHR43280">
    <property type="entry name" value="ARAC-FAMILY TRANSCRIPTIONAL REGULATOR"/>
    <property type="match status" value="1"/>
</dbReference>
<dbReference type="GO" id="GO:0008168">
    <property type="term" value="F:methyltransferase activity"/>
    <property type="evidence" value="ECO:0007669"/>
    <property type="project" value="UniProtKB-KW"/>
</dbReference>
<dbReference type="RefSeq" id="WP_218318803.1">
    <property type="nucleotide sequence ID" value="NZ_JAEEGC010000008.1"/>
</dbReference>
<evidence type="ECO:0000259" key="9">
    <source>
        <dbReference type="PROSITE" id="PS01124"/>
    </source>
</evidence>
<dbReference type="SMART" id="SM00342">
    <property type="entry name" value="HTH_ARAC"/>
    <property type="match status" value="1"/>
</dbReference>
<evidence type="ECO:0000256" key="1">
    <source>
        <dbReference type="ARBA" id="ARBA00022679"/>
    </source>
</evidence>
<evidence type="ECO:0000256" key="8">
    <source>
        <dbReference type="ARBA" id="ARBA00023204"/>
    </source>
</evidence>
<dbReference type="GO" id="GO:0032259">
    <property type="term" value="P:methylation"/>
    <property type="evidence" value="ECO:0007669"/>
    <property type="project" value="UniProtKB-KW"/>
</dbReference>
<evidence type="ECO:0000256" key="7">
    <source>
        <dbReference type="ARBA" id="ARBA00023163"/>
    </source>
</evidence>
<keyword evidence="5" id="KW-0805">Transcription regulation</keyword>